<dbReference type="KEGG" id="dwd:DSCW_26040"/>
<dbReference type="InterPro" id="IPR024534">
    <property type="entry name" value="JetD_C"/>
</dbReference>
<feature type="domain" description="Wadjet protein JetD C-terminal" evidence="1">
    <location>
        <begin position="126"/>
        <end position="266"/>
    </location>
</feature>
<gene>
    <name evidence="2" type="ORF">DSCW_26040</name>
</gene>
<proteinExistence type="predicted"/>
<evidence type="ECO:0000313" key="2">
    <source>
        <dbReference type="EMBL" id="BBO75187.1"/>
    </source>
</evidence>
<dbReference type="RefSeq" id="WP_155304131.1">
    <property type="nucleotide sequence ID" value="NZ_AP021875.1"/>
</dbReference>
<dbReference type="AlphaFoldDB" id="A0A5K7ZGF7"/>
<organism evidence="2 3">
    <name type="scientific">Desulfosarcina widdelii</name>
    <dbReference type="NCBI Taxonomy" id="947919"/>
    <lineage>
        <taxon>Bacteria</taxon>
        <taxon>Pseudomonadati</taxon>
        <taxon>Thermodesulfobacteriota</taxon>
        <taxon>Desulfobacteria</taxon>
        <taxon>Desulfobacterales</taxon>
        <taxon>Desulfosarcinaceae</taxon>
        <taxon>Desulfosarcina</taxon>
    </lineage>
</organism>
<accession>A0A5K7ZGF7</accession>
<dbReference type="OrthoDB" id="9793854at2"/>
<dbReference type="EMBL" id="AP021875">
    <property type="protein sequence ID" value="BBO75187.1"/>
    <property type="molecule type" value="Genomic_DNA"/>
</dbReference>
<evidence type="ECO:0000313" key="3">
    <source>
        <dbReference type="Proteomes" id="UP000427769"/>
    </source>
</evidence>
<dbReference type="Pfam" id="PF09983">
    <property type="entry name" value="JetD_C"/>
    <property type="match status" value="1"/>
</dbReference>
<dbReference type="Proteomes" id="UP000427769">
    <property type="component" value="Chromosome"/>
</dbReference>
<name>A0A5K7ZGF7_9BACT</name>
<reference evidence="2 3" key="1">
    <citation type="submission" date="2019-11" db="EMBL/GenBank/DDBJ databases">
        <title>Comparative genomics of hydrocarbon-degrading Desulfosarcina strains.</title>
        <authorList>
            <person name="Watanabe M."/>
            <person name="Kojima H."/>
            <person name="Fukui M."/>
        </authorList>
    </citation>
    <scope>NUCLEOTIDE SEQUENCE [LARGE SCALE GENOMIC DNA]</scope>
    <source>
        <strain evidence="2 3">PP31</strain>
    </source>
</reference>
<protein>
    <recommendedName>
        <fullName evidence="1">Wadjet protein JetD C-terminal domain-containing protein</fullName>
    </recommendedName>
</protein>
<keyword evidence="3" id="KW-1185">Reference proteome</keyword>
<sequence length="271" mass="30240">MTPPIWLATLLEKGTVGHSAVNRKILDELLTLELVGIQSHGTRRTVVAIDPVPLARWAAARYPDHGLDPERMATRQGNIVRGGHSKAGRSGHSVLSLSFKWFGAPNDPLSQLTQKFGLAAAMSDRLINLSLPACWHLLTIENWEPFYRADYSGQTEPVMVAYLGGNAPEIVIEALKTLTPSPSRVLHFGDYDWDGLYIFQRLQSALPTARLYVPEDIALLFKRFGDRQLLARQTPKTAFDRRSRDCRPIIQLMAQHNAGLEQEIVELPVSV</sequence>
<evidence type="ECO:0000259" key="1">
    <source>
        <dbReference type="Pfam" id="PF09983"/>
    </source>
</evidence>